<protein>
    <submittedName>
        <fullName evidence="4">PH domain-containing protein</fullName>
    </submittedName>
</protein>
<feature type="domain" description="YdbS-like PH" evidence="2">
    <location>
        <begin position="342"/>
        <end position="411"/>
    </location>
</feature>
<evidence type="ECO:0000313" key="4">
    <source>
        <dbReference type="EMBL" id="MCW1921865.1"/>
    </source>
</evidence>
<dbReference type="InterPro" id="IPR025640">
    <property type="entry name" value="GYF_2"/>
</dbReference>
<dbReference type="PANTHER" id="PTHR34473:SF2">
    <property type="entry name" value="UPF0699 TRANSMEMBRANE PROTEIN YDBT"/>
    <property type="match status" value="1"/>
</dbReference>
<feature type="transmembrane region" description="Helical" evidence="1">
    <location>
        <begin position="622"/>
        <end position="640"/>
    </location>
</feature>
<feature type="transmembrane region" description="Helical" evidence="1">
    <location>
        <begin position="276"/>
        <end position="296"/>
    </location>
</feature>
<evidence type="ECO:0000259" key="2">
    <source>
        <dbReference type="Pfam" id="PF03703"/>
    </source>
</evidence>
<keyword evidence="1" id="KW-1133">Transmembrane helix</keyword>
<dbReference type="InterPro" id="IPR005182">
    <property type="entry name" value="YdbS-like_PH"/>
</dbReference>
<feature type="transmembrane region" description="Helical" evidence="1">
    <location>
        <begin position="468"/>
        <end position="490"/>
    </location>
</feature>
<keyword evidence="1" id="KW-0812">Transmembrane</keyword>
<dbReference type="PANTHER" id="PTHR34473">
    <property type="entry name" value="UPF0699 TRANSMEMBRANE PROTEIN YDBS"/>
    <property type="match status" value="1"/>
</dbReference>
<feature type="domain" description="GYF" evidence="3">
    <location>
        <begin position="9"/>
        <end position="59"/>
    </location>
</feature>
<feature type="transmembrane region" description="Helical" evidence="1">
    <location>
        <begin position="542"/>
        <end position="560"/>
    </location>
</feature>
<name>A0ABT3GE17_9BACT</name>
<gene>
    <name evidence="4" type="ORF">OKA05_04835</name>
</gene>
<feature type="domain" description="YdbS-like PH" evidence="2">
    <location>
        <begin position="494"/>
        <end position="553"/>
    </location>
</feature>
<dbReference type="Pfam" id="PF03703">
    <property type="entry name" value="bPH_2"/>
    <property type="match status" value="4"/>
</dbReference>
<feature type="transmembrane region" description="Helical" evidence="1">
    <location>
        <begin position="316"/>
        <end position="338"/>
    </location>
</feature>
<evidence type="ECO:0000256" key="1">
    <source>
        <dbReference type="SAM" id="Phobius"/>
    </source>
</evidence>
<reference evidence="4 5" key="1">
    <citation type="submission" date="2022-10" db="EMBL/GenBank/DDBJ databases">
        <title>Luteolibacter arcticus strain CCTCC AB 2014275, whole genome shotgun sequencing project.</title>
        <authorList>
            <person name="Zhao G."/>
            <person name="Shen L."/>
        </authorList>
    </citation>
    <scope>NUCLEOTIDE SEQUENCE [LARGE SCALE GENOMIC DNA]</scope>
    <source>
        <strain evidence="4 5">CCTCC AB 2014275</strain>
    </source>
</reference>
<feature type="transmembrane region" description="Helical" evidence="1">
    <location>
        <begin position="154"/>
        <end position="175"/>
    </location>
</feature>
<accession>A0ABT3GE17</accession>
<evidence type="ECO:0000259" key="3">
    <source>
        <dbReference type="Pfam" id="PF14237"/>
    </source>
</evidence>
<evidence type="ECO:0000313" key="5">
    <source>
        <dbReference type="Proteomes" id="UP001320876"/>
    </source>
</evidence>
<keyword evidence="1" id="KW-0472">Membrane</keyword>
<dbReference type="EMBL" id="JAPDDT010000002">
    <property type="protein sequence ID" value="MCW1921865.1"/>
    <property type="molecule type" value="Genomic_DNA"/>
</dbReference>
<dbReference type="Proteomes" id="UP001320876">
    <property type="component" value="Unassembled WGS sequence"/>
</dbReference>
<proteinExistence type="predicted"/>
<organism evidence="4 5">
    <name type="scientific">Luteolibacter arcticus</name>
    <dbReference type="NCBI Taxonomy" id="1581411"/>
    <lineage>
        <taxon>Bacteria</taxon>
        <taxon>Pseudomonadati</taxon>
        <taxon>Verrucomicrobiota</taxon>
        <taxon>Verrucomicrobiia</taxon>
        <taxon>Verrucomicrobiales</taxon>
        <taxon>Verrucomicrobiaceae</taxon>
        <taxon>Luteolibacter</taxon>
    </lineage>
</organism>
<feature type="transmembrane region" description="Helical" evidence="1">
    <location>
        <begin position="769"/>
        <end position="791"/>
    </location>
</feature>
<feature type="transmembrane region" description="Helical" evidence="1">
    <location>
        <begin position="124"/>
        <end position="148"/>
    </location>
</feature>
<feature type="domain" description="YdbS-like PH" evidence="2">
    <location>
        <begin position="175"/>
        <end position="251"/>
    </location>
</feature>
<dbReference type="RefSeq" id="WP_264485975.1">
    <property type="nucleotide sequence ID" value="NZ_JAPDDT010000002.1"/>
</dbReference>
<sequence>MSARDQQDWHYASRDGQRLGPVSIQELSALATRGEVGPTTLVWSYGYSDWIPAEQISDLLAAAREATPIAVPPPVPAATPVAGEEKEAIATPVTVSPVTAAAPEEPASPAAPALDLKPRKGSFICLRIVFGLIGWAVLGAITAAILAATENPPWPGAVVFVAGSILAVFASLVAYRKERYQILDSRVLCHSGGMVSDQTTELEIRNITHVKLVLPWLRYKFYGVGNVIVETAGNARPVVLRAIPEPEAVYEVLQERMKKHGYDLTRQQLLLEERPAMIGIIGECLGLAGGAVGLAIVGTPFIMGMSEAAQSPVFDLAAKVVIALVIIMLIAGVIVRFLDLQRRKYRVYNDVVVYEEGFLTRHNAFIPYENIADANTKSSFLDRLFGLYDVQVSCQGSGSDIKFRRLNNGIALSGAIDHLVVLARQKEKPAAKNAALGSQIRPRRAEPEAIPVGEAMVAELRMHAGRTLVPLLLIFPILPLWIVSMIQASIRLMSTQYSVRPGSVRHSYRFMTLHDREFAYDKITGVVVAQNLWDRMFGTLTLKFWSIGSGEPMVFAHVAANQIDMVALMRQAGIPAGTAEHYQAAASFGVFTWLRARLKFLPLLLLFAGGVIYAAIDIDPVLYYALLLPVLIIGIAVICAKLRYSRQRLVFHDHHIEAEQGIIAKRWYYVRYGNVKRTKVTRYPGVETGDLEIFVAGEEEIQQTGVQKKQGQRGLMKQCSFTSGFLPAVRDQGTLLDDILCGRVDPSPQAVAAEPLEVLLEARRSVGNAVFRLVLFSILLVVPIVLLPITIPLKVISARRWRYRIEAARIVLTSGVLYRSETSILLDRVDSLQQSQGPLNKIFKNGNVTIMTAGSSKPDLHIIDSPEYLPMYEVIRERSQ</sequence>
<keyword evidence="5" id="KW-1185">Reference proteome</keyword>
<feature type="transmembrane region" description="Helical" evidence="1">
    <location>
        <begin position="600"/>
        <end position="616"/>
    </location>
</feature>
<comment type="caution">
    <text evidence="4">The sequence shown here is derived from an EMBL/GenBank/DDBJ whole genome shotgun (WGS) entry which is preliminary data.</text>
</comment>
<dbReference type="Pfam" id="PF14237">
    <property type="entry name" value="GYF_2"/>
    <property type="match status" value="1"/>
</dbReference>
<feature type="domain" description="YdbS-like PH" evidence="2">
    <location>
        <begin position="799"/>
        <end position="867"/>
    </location>
</feature>